<evidence type="ECO:0000313" key="3">
    <source>
        <dbReference type="Proteomes" id="UP001295444"/>
    </source>
</evidence>
<dbReference type="AlphaFoldDB" id="A0AAD1TJ35"/>
<dbReference type="EMBL" id="OW240923">
    <property type="protein sequence ID" value="CAH2325009.1"/>
    <property type="molecule type" value="Genomic_DNA"/>
</dbReference>
<dbReference type="Pfam" id="PF24536">
    <property type="entry name" value="NXPE4_C"/>
    <property type="match status" value="1"/>
</dbReference>
<dbReference type="PANTHER" id="PTHR16165:SF32">
    <property type="entry name" value="NEUREXOPHILIN AND PC-ESTERASE DOMAIN FAMILY MEMBER 2"/>
    <property type="match status" value="1"/>
</dbReference>
<sequence length="217" mass="25549">IQTYRSTDELNRCMQGKSIYLFGDSTLRQWIYNLQSNVKTLTVFSPYGDGWASQLLGIDLKRNIMVRWKRHTRPFLSGSYQSFREERTIPREIDLIGGHKNTVIVLNIGVHFRPHPLHLYIRRIINIQRALKRLFLRSPETKVIIKTEHSGENEKAFELNSSFHGYVQYLIMEQIFKDLNVGFVNAWDMTNAFNSNIIHPPNTYIQHEVDMLMTYIC</sequence>
<name>A0AAD1TJ35_PELCU</name>
<feature type="non-terminal residue" evidence="2">
    <location>
        <position position="1"/>
    </location>
</feature>
<dbReference type="Proteomes" id="UP001295444">
    <property type="component" value="Chromosome 12"/>
</dbReference>
<reference evidence="2" key="1">
    <citation type="submission" date="2022-03" db="EMBL/GenBank/DDBJ databases">
        <authorList>
            <person name="Alioto T."/>
            <person name="Alioto T."/>
            <person name="Gomez Garrido J."/>
        </authorList>
    </citation>
    <scope>NUCLEOTIDE SEQUENCE</scope>
</reference>
<protein>
    <recommendedName>
        <fullName evidence="1">NXPE C-terminal domain-containing protein</fullName>
    </recommendedName>
</protein>
<gene>
    <name evidence="2" type="ORF">PECUL_23A037412</name>
</gene>
<dbReference type="InterPro" id="IPR057106">
    <property type="entry name" value="NXPE4_C"/>
</dbReference>
<accession>A0AAD1TJ35</accession>
<organism evidence="2 3">
    <name type="scientific">Pelobates cultripes</name>
    <name type="common">Western spadefoot toad</name>
    <dbReference type="NCBI Taxonomy" id="61616"/>
    <lineage>
        <taxon>Eukaryota</taxon>
        <taxon>Metazoa</taxon>
        <taxon>Chordata</taxon>
        <taxon>Craniata</taxon>
        <taxon>Vertebrata</taxon>
        <taxon>Euteleostomi</taxon>
        <taxon>Amphibia</taxon>
        <taxon>Batrachia</taxon>
        <taxon>Anura</taxon>
        <taxon>Pelobatoidea</taxon>
        <taxon>Pelobatidae</taxon>
        <taxon>Pelobates</taxon>
    </lineage>
</organism>
<evidence type="ECO:0000259" key="1">
    <source>
        <dbReference type="Pfam" id="PF24536"/>
    </source>
</evidence>
<feature type="domain" description="NXPE C-terminal" evidence="1">
    <location>
        <begin position="7"/>
        <end position="217"/>
    </location>
</feature>
<dbReference type="PANTHER" id="PTHR16165">
    <property type="entry name" value="NXPE FAMILY MEMBER"/>
    <property type="match status" value="1"/>
</dbReference>
<keyword evidence="3" id="KW-1185">Reference proteome</keyword>
<evidence type="ECO:0000313" key="2">
    <source>
        <dbReference type="EMBL" id="CAH2325009.1"/>
    </source>
</evidence>
<proteinExistence type="predicted"/>